<gene>
    <name evidence="6" type="ORF">TRUGW13939_05251</name>
</gene>
<proteinExistence type="inferred from homology"/>
<evidence type="ECO:0000313" key="7">
    <source>
        <dbReference type="Proteomes" id="UP000509510"/>
    </source>
</evidence>
<evidence type="ECO:0000256" key="4">
    <source>
        <dbReference type="PIRNR" id="PIRNR039099"/>
    </source>
</evidence>
<dbReference type="OrthoDB" id="1708823at2759"/>
<dbReference type="PIRSF" id="PIRSF039099">
    <property type="entry name" value="APP-BP1"/>
    <property type="match status" value="1"/>
</dbReference>
<evidence type="ECO:0000256" key="3">
    <source>
        <dbReference type="ARBA" id="ARBA00022786"/>
    </source>
</evidence>
<dbReference type="InterPro" id="IPR035985">
    <property type="entry name" value="Ubiquitin-activating_enz"/>
</dbReference>
<dbReference type="PANTHER" id="PTHR10953:SF29">
    <property type="entry name" value="NEDD8-ACTIVATING ENZYME E1 REGULATORY SUBUNIT"/>
    <property type="match status" value="1"/>
</dbReference>
<dbReference type="InterPro" id="IPR030667">
    <property type="entry name" value="APP-BP1"/>
</dbReference>
<sequence>MTDGFPVALVGPSSKERRYDRQLRLWAASGQQALEQSRVLLVNSDGFIDGSNTPVGGVAGVETLKNLVLPGVGGFTIVDPAVVSETDLGINFFLEESSLGKPRAQETCTFLKELNPDVDGDFKTEPISELLQHPDFLQNYKLVIVSGPIKRSSLDAITYSAEQVGIPLIYVRSVGFYSSFSLQLPVEFPIVETHPDPESTQDLRLVNPWPELHAALSQVTDLEALDDHDHGHVPYILILLHYLENWKSEHEGKAPETYKEKTAFRELVRSGARTNTPEGGEENFDEAVGAVLKSINPWSLRSNIREIFEMEQCTDLNATSDNFWIIASALKAFHAKYGVLPLPGSVPDMKAKSADYIALQNIYKTKARQDVDEVLSTVRSIEAQLGTRTVPVTEKEVEVFSKNASHVKVIRGRLVPQISAKAGQTLKTIRNSFGNPDSAIAKYVAFEALDIIVDGIQNGHLPSTALDDDATWNATIERLFTTIAEGDDSAVEGESHERVLKAAQEIRRTEGGELHNISSLTGGLVSQEALKVLTRQYVPLDNTCIFDGISSGSEMFRL</sequence>
<dbReference type="SUPFAM" id="SSF69572">
    <property type="entry name" value="Activating enzymes of the ubiquitin-like proteins"/>
    <property type="match status" value="1"/>
</dbReference>
<keyword evidence="3 4" id="KW-0833">Ubl conjugation pathway</keyword>
<reference evidence="7" key="1">
    <citation type="submission" date="2020-06" db="EMBL/GenBank/DDBJ databases">
        <title>A chromosome-scale genome assembly of Talaromyces rugulosus W13939.</title>
        <authorList>
            <person name="Wang B."/>
            <person name="Guo L."/>
            <person name="Ye K."/>
            <person name="Wang L."/>
        </authorList>
    </citation>
    <scope>NUCLEOTIDE SEQUENCE [LARGE SCALE GENOMIC DNA]</scope>
    <source>
        <strain evidence="7">W13939</strain>
    </source>
</reference>
<dbReference type="PANTHER" id="PTHR10953">
    <property type="entry name" value="UBIQUITIN-ACTIVATING ENZYME E1"/>
    <property type="match status" value="1"/>
</dbReference>
<dbReference type="InterPro" id="IPR000594">
    <property type="entry name" value="ThiF_NAD_FAD-bd"/>
</dbReference>
<dbReference type="RefSeq" id="XP_035344308.1">
    <property type="nucleotide sequence ID" value="XM_035488415.1"/>
</dbReference>
<dbReference type="InterPro" id="IPR045886">
    <property type="entry name" value="ThiF/MoeB/HesA"/>
</dbReference>
<dbReference type="GeneID" id="55992749"/>
<evidence type="ECO:0000313" key="6">
    <source>
        <dbReference type="EMBL" id="QKX58130.1"/>
    </source>
</evidence>
<dbReference type="GO" id="GO:0019781">
    <property type="term" value="F:NEDD8 activating enzyme activity"/>
    <property type="evidence" value="ECO:0007669"/>
    <property type="project" value="UniProtKB-UniRule"/>
</dbReference>
<dbReference type="Pfam" id="PF00899">
    <property type="entry name" value="ThiF"/>
    <property type="match status" value="1"/>
</dbReference>
<dbReference type="FunFam" id="3.40.50.720:FF:000451">
    <property type="entry name" value="NEDD8-activating enzyme E1 regulatory subunit"/>
    <property type="match status" value="1"/>
</dbReference>
<dbReference type="GO" id="GO:0005737">
    <property type="term" value="C:cytoplasm"/>
    <property type="evidence" value="ECO:0007669"/>
    <property type="project" value="TreeGrafter"/>
</dbReference>
<dbReference type="Proteomes" id="UP000509510">
    <property type="component" value="Chromosome III"/>
</dbReference>
<evidence type="ECO:0000259" key="5">
    <source>
        <dbReference type="Pfam" id="PF00899"/>
    </source>
</evidence>
<protein>
    <recommendedName>
        <fullName evidence="4">NEDD8-activating enzyme E1 regulatory subunit</fullName>
    </recommendedName>
</protein>
<organism evidence="6 7">
    <name type="scientific">Talaromyces rugulosus</name>
    <name type="common">Penicillium rugulosum</name>
    <dbReference type="NCBI Taxonomy" id="121627"/>
    <lineage>
        <taxon>Eukaryota</taxon>
        <taxon>Fungi</taxon>
        <taxon>Dikarya</taxon>
        <taxon>Ascomycota</taxon>
        <taxon>Pezizomycotina</taxon>
        <taxon>Eurotiomycetes</taxon>
        <taxon>Eurotiomycetidae</taxon>
        <taxon>Eurotiales</taxon>
        <taxon>Trichocomaceae</taxon>
        <taxon>Talaromyces</taxon>
        <taxon>Talaromyces sect. Islandici</taxon>
    </lineage>
</organism>
<feature type="domain" description="THIF-type NAD/FAD binding fold" evidence="5">
    <location>
        <begin position="19"/>
        <end position="536"/>
    </location>
</feature>
<comment type="function">
    <text evidence="4">Regulatory subunit of the dimeric UBA3-ULA1 E1 enzyme.</text>
</comment>
<dbReference type="AlphaFoldDB" id="A0A7H8QVS0"/>
<name>A0A7H8QVS0_TALRU</name>
<evidence type="ECO:0000256" key="1">
    <source>
        <dbReference type="ARBA" id="ARBA00005032"/>
    </source>
</evidence>
<dbReference type="UniPathway" id="UPA00885"/>
<keyword evidence="7" id="KW-1185">Reference proteome</keyword>
<dbReference type="EMBL" id="CP055900">
    <property type="protein sequence ID" value="QKX58130.1"/>
    <property type="molecule type" value="Genomic_DNA"/>
</dbReference>
<dbReference type="FunFam" id="3.40.50.720:FF:000721">
    <property type="entry name" value="NEDD8-activating enzyme E1 regulatory subunit"/>
    <property type="match status" value="1"/>
</dbReference>
<comment type="pathway">
    <text evidence="1 4">Protein modification; protein neddylation.</text>
</comment>
<dbReference type="GO" id="GO:0045116">
    <property type="term" value="P:protein neddylation"/>
    <property type="evidence" value="ECO:0007669"/>
    <property type="project" value="UniProtKB-UniRule"/>
</dbReference>
<comment type="similarity">
    <text evidence="2 4">Belongs to the ubiquitin-activating E1 family. ULA1 subfamily.</text>
</comment>
<dbReference type="KEGG" id="trg:TRUGW13939_05251"/>
<evidence type="ECO:0000256" key="2">
    <source>
        <dbReference type="ARBA" id="ARBA00006868"/>
    </source>
</evidence>
<dbReference type="CDD" id="cd01493">
    <property type="entry name" value="APPBP1_RUB"/>
    <property type="match status" value="1"/>
</dbReference>
<accession>A0A7H8QVS0</accession>
<dbReference type="Gene3D" id="3.40.50.720">
    <property type="entry name" value="NAD(P)-binding Rossmann-like Domain"/>
    <property type="match status" value="2"/>
</dbReference>